<sequence length="87" mass="9930">MSLKSSNYIVGALSNFIRLNEKKLFMVLKSLPKKSNFKSLCKQAIVKIRNTLEACLLKVNLLSIVTPKSLNSFTTIKICIIFYLLKY</sequence>
<dbReference type="AlphaFoldDB" id="A0A3M7SVX3"/>
<keyword evidence="2" id="KW-1185">Reference proteome</keyword>
<comment type="caution">
    <text evidence="1">The sequence shown here is derived from an EMBL/GenBank/DDBJ whole genome shotgun (WGS) entry which is preliminary data.</text>
</comment>
<dbReference type="EMBL" id="REGN01000710">
    <property type="protein sequence ID" value="RNA39730.1"/>
    <property type="molecule type" value="Genomic_DNA"/>
</dbReference>
<protein>
    <submittedName>
        <fullName evidence="1">Uncharacterized protein</fullName>
    </submittedName>
</protein>
<dbReference type="Proteomes" id="UP000276133">
    <property type="component" value="Unassembled WGS sequence"/>
</dbReference>
<evidence type="ECO:0000313" key="1">
    <source>
        <dbReference type="EMBL" id="RNA39730.1"/>
    </source>
</evidence>
<proteinExistence type="predicted"/>
<name>A0A3M7SVX3_BRAPC</name>
<reference evidence="1 2" key="1">
    <citation type="journal article" date="2018" name="Sci. Rep.">
        <title>Genomic signatures of local adaptation to the degree of environmental predictability in rotifers.</title>
        <authorList>
            <person name="Franch-Gras L."/>
            <person name="Hahn C."/>
            <person name="Garcia-Roger E.M."/>
            <person name="Carmona M.J."/>
            <person name="Serra M."/>
            <person name="Gomez A."/>
        </authorList>
    </citation>
    <scope>NUCLEOTIDE SEQUENCE [LARGE SCALE GENOMIC DNA]</scope>
    <source>
        <strain evidence="1">HYR1</strain>
    </source>
</reference>
<accession>A0A3M7SVX3</accession>
<organism evidence="1 2">
    <name type="scientific">Brachionus plicatilis</name>
    <name type="common">Marine rotifer</name>
    <name type="synonym">Brachionus muelleri</name>
    <dbReference type="NCBI Taxonomy" id="10195"/>
    <lineage>
        <taxon>Eukaryota</taxon>
        <taxon>Metazoa</taxon>
        <taxon>Spiralia</taxon>
        <taxon>Gnathifera</taxon>
        <taxon>Rotifera</taxon>
        <taxon>Eurotatoria</taxon>
        <taxon>Monogononta</taxon>
        <taxon>Pseudotrocha</taxon>
        <taxon>Ploima</taxon>
        <taxon>Brachionidae</taxon>
        <taxon>Brachionus</taxon>
    </lineage>
</organism>
<evidence type="ECO:0000313" key="2">
    <source>
        <dbReference type="Proteomes" id="UP000276133"/>
    </source>
</evidence>
<gene>
    <name evidence="1" type="ORF">BpHYR1_029918</name>
</gene>